<dbReference type="Gene3D" id="3.40.109.10">
    <property type="entry name" value="NADH Oxidase"/>
    <property type="match status" value="1"/>
</dbReference>
<proteinExistence type="inferred from homology"/>
<dbReference type="PANTHER" id="PTHR43673">
    <property type="entry name" value="NAD(P)H NITROREDUCTASE YDGI-RELATED"/>
    <property type="match status" value="1"/>
</dbReference>
<keyword evidence="5" id="KW-0560">Oxidoreductase</keyword>
<evidence type="ECO:0000313" key="7">
    <source>
        <dbReference type="EMBL" id="MBC3797365.1"/>
    </source>
</evidence>
<reference evidence="7 8" key="1">
    <citation type="journal article" date="2020" name="mSystems">
        <title>Defining Genomic and Predicted Metabolic Features of the Acetobacterium Genus.</title>
        <authorList>
            <person name="Ross D.E."/>
            <person name="Marshall C.W."/>
            <person name="Gulliver D."/>
            <person name="May H.D."/>
            <person name="Norman R.S."/>
        </authorList>
    </citation>
    <scope>NUCLEOTIDE SEQUENCE [LARGE SCALE GENOMIC DNA]</scope>
    <source>
        <strain evidence="7 8">DSM 9173</strain>
    </source>
</reference>
<evidence type="ECO:0000256" key="4">
    <source>
        <dbReference type="ARBA" id="ARBA00022643"/>
    </source>
</evidence>
<name>A0ABR6WMI1_9FIRM</name>
<keyword evidence="4" id="KW-0288">FMN</keyword>
<evidence type="ECO:0000256" key="2">
    <source>
        <dbReference type="ARBA" id="ARBA00007118"/>
    </source>
</evidence>
<comment type="cofactor">
    <cofactor evidence="1">
        <name>FMN</name>
        <dbReference type="ChEBI" id="CHEBI:58210"/>
    </cofactor>
</comment>
<comment type="caution">
    <text evidence="7">The sequence shown here is derived from an EMBL/GenBank/DDBJ whole genome shotgun (WGS) entry which is preliminary data.</text>
</comment>
<dbReference type="Proteomes" id="UP000653358">
    <property type="component" value="Unassembled WGS sequence"/>
</dbReference>
<dbReference type="PANTHER" id="PTHR43673:SF2">
    <property type="entry name" value="NITROREDUCTASE"/>
    <property type="match status" value="1"/>
</dbReference>
<dbReference type="RefSeq" id="WP_148606054.1">
    <property type="nucleotide sequence ID" value="NZ_RXYB01000030.1"/>
</dbReference>
<feature type="domain" description="Nitroreductase" evidence="6">
    <location>
        <begin position="7"/>
        <end position="156"/>
    </location>
</feature>
<organism evidence="7 8">
    <name type="scientific">Acetobacterium tundrae</name>
    <dbReference type="NCBI Taxonomy" id="132932"/>
    <lineage>
        <taxon>Bacteria</taxon>
        <taxon>Bacillati</taxon>
        <taxon>Bacillota</taxon>
        <taxon>Clostridia</taxon>
        <taxon>Eubacteriales</taxon>
        <taxon>Eubacteriaceae</taxon>
        <taxon>Acetobacterium</taxon>
    </lineage>
</organism>
<dbReference type="Pfam" id="PF00881">
    <property type="entry name" value="Nitroreductase"/>
    <property type="match status" value="1"/>
</dbReference>
<evidence type="ECO:0000256" key="1">
    <source>
        <dbReference type="ARBA" id="ARBA00001917"/>
    </source>
</evidence>
<accession>A0ABR6WMI1</accession>
<protein>
    <submittedName>
        <fullName evidence="7">Nitroreductase</fullName>
    </submittedName>
</protein>
<evidence type="ECO:0000256" key="3">
    <source>
        <dbReference type="ARBA" id="ARBA00022630"/>
    </source>
</evidence>
<keyword evidence="8" id="KW-1185">Reference proteome</keyword>
<dbReference type="InterPro" id="IPR000415">
    <property type="entry name" value="Nitroreductase-like"/>
</dbReference>
<dbReference type="InterPro" id="IPR029479">
    <property type="entry name" value="Nitroreductase"/>
</dbReference>
<keyword evidence="3" id="KW-0285">Flavoprotein</keyword>
<comment type="similarity">
    <text evidence="2">Belongs to the nitroreductase family.</text>
</comment>
<dbReference type="EMBL" id="WJBB01000010">
    <property type="protein sequence ID" value="MBC3797365.1"/>
    <property type="molecule type" value="Genomic_DNA"/>
</dbReference>
<evidence type="ECO:0000256" key="5">
    <source>
        <dbReference type="ARBA" id="ARBA00023002"/>
    </source>
</evidence>
<evidence type="ECO:0000259" key="6">
    <source>
        <dbReference type="Pfam" id="PF00881"/>
    </source>
</evidence>
<sequence>METMKAIAKRKSSRVFKAQQITEAELTTILQAANAAPVGMGQFESVKLTVIQNKALLEKIDEAVAALFAKTGTHPTYGAPTVILVSGAELKGPMSGVPYCNAACIIENMAVAAADLGLGSCYLMGIIAAISIDMALCAELKVPQGFIPCSAIALGYATEALTEKELTTGKLTMERIN</sequence>
<evidence type="ECO:0000313" key="8">
    <source>
        <dbReference type="Proteomes" id="UP000653358"/>
    </source>
</evidence>
<gene>
    <name evidence="7" type="ORF">GH807_09920</name>
</gene>
<dbReference type="SUPFAM" id="SSF55469">
    <property type="entry name" value="FMN-dependent nitroreductase-like"/>
    <property type="match status" value="1"/>
</dbReference>